<dbReference type="Pfam" id="PF11667">
    <property type="entry name" value="DUF3267"/>
    <property type="match status" value="1"/>
</dbReference>
<feature type="transmembrane region" description="Helical" evidence="1">
    <location>
        <begin position="55"/>
        <end position="81"/>
    </location>
</feature>
<dbReference type="RefSeq" id="WP_377775461.1">
    <property type="nucleotide sequence ID" value="NZ_JBHUOQ010000005.1"/>
</dbReference>
<dbReference type="InterPro" id="IPR021683">
    <property type="entry name" value="DUF3267"/>
</dbReference>
<organism evidence="2 3">
    <name type="scientific">Corticicoccus populi</name>
    <dbReference type="NCBI Taxonomy" id="1812821"/>
    <lineage>
        <taxon>Bacteria</taxon>
        <taxon>Bacillati</taxon>
        <taxon>Bacillota</taxon>
        <taxon>Bacilli</taxon>
        <taxon>Bacillales</taxon>
        <taxon>Staphylococcaceae</taxon>
        <taxon>Corticicoccus</taxon>
    </lineage>
</organism>
<accession>A0ABW5WZ49</accession>
<evidence type="ECO:0000313" key="3">
    <source>
        <dbReference type="Proteomes" id="UP001597519"/>
    </source>
</evidence>
<name>A0ABW5WZ49_9STAP</name>
<evidence type="ECO:0000313" key="2">
    <source>
        <dbReference type="EMBL" id="MFD2831317.1"/>
    </source>
</evidence>
<keyword evidence="1" id="KW-0812">Transmembrane</keyword>
<feature type="transmembrane region" description="Helical" evidence="1">
    <location>
        <begin position="113"/>
        <end position="135"/>
    </location>
</feature>
<protein>
    <submittedName>
        <fullName evidence="2">DUF3267 domain-containing protein</fullName>
    </submittedName>
</protein>
<keyword evidence="1" id="KW-1133">Transmembrane helix</keyword>
<keyword evidence="3" id="KW-1185">Reference proteome</keyword>
<evidence type="ECO:0000256" key="1">
    <source>
        <dbReference type="SAM" id="Phobius"/>
    </source>
</evidence>
<sequence length="185" mass="21542">MKKYELDLFKDEKVLKTLVLWNIIITIASIVPFYALERLFSSQPAFYTQLTFSYIIWSIIAVVLGSVLIIVFHELIHGIFFKLFSPSGRVKYGYKDGIFYATAPGEIYNRKQFAVIILMPFIILTLLLLICLYFLNYTAVTVILIFHTGACAGDFYFIYLILKYKNLKYIEDTERGITMYEKRSS</sequence>
<dbReference type="EMBL" id="JBHUOQ010000005">
    <property type="protein sequence ID" value="MFD2831317.1"/>
    <property type="molecule type" value="Genomic_DNA"/>
</dbReference>
<proteinExistence type="predicted"/>
<reference evidence="3" key="1">
    <citation type="journal article" date="2019" name="Int. J. Syst. Evol. Microbiol.">
        <title>The Global Catalogue of Microorganisms (GCM) 10K type strain sequencing project: providing services to taxonomists for standard genome sequencing and annotation.</title>
        <authorList>
            <consortium name="The Broad Institute Genomics Platform"/>
            <consortium name="The Broad Institute Genome Sequencing Center for Infectious Disease"/>
            <person name="Wu L."/>
            <person name="Ma J."/>
        </authorList>
    </citation>
    <scope>NUCLEOTIDE SEQUENCE [LARGE SCALE GENOMIC DNA]</scope>
    <source>
        <strain evidence="3">KCTC 33575</strain>
    </source>
</reference>
<gene>
    <name evidence="2" type="ORF">ACFSX4_12655</name>
</gene>
<comment type="caution">
    <text evidence="2">The sequence shown here is derived from an EMBL/GenBank/DDBJ whole genome shotgun (WGS) entry which is preliminary data.</text>
</comment>
<dbReference type="Proteomes" id="UP001597519">
    <property type="component" value="Unassembled WGS sequence"/>
</dbReference>
<feature type="transmembrane region" description="Helical" evidence="1">
    <location>
        <begin position="18"/>
        <end position="35"/>
    </location>
</feature>
<feature type="transmembrane region" description="Helical" evidence="1">
    <location>
        <begin position="141"/>
        <end position="162"/>
    </location>
</feature>
<keyword evidence="1" id="KW-0472">Membrane</keyword>